<dbReference type="Proteomes" id="UP000177565">
    <property type="component" value="Unassembled WGS sequence"/>
</dbReference>
<organism evidence="2 3">
    <name type="scientific">Candidatus Taylorbacteria bacterium RIFCSPHIGHO2_02_FULL_46_13</name>
    <dbReference type="NCBI Taxonomy" id="1802312"/>
    <lineage>
        <taxon>Bacteria</taxon>
        <taxon>Candidatus Tayloriibacteriota</taxon>
    </lineage>
</organism>
<proteinExistence type="predicted"/>
<gene>
    <name evidence="2" type="ORF">A3C06_03705</name>
</gene>
<dbReference type="EMBL" id="MHRQ01000025">
    <property type="protein sequence ID" value="OHA26202.1"/>
    <property type="molecule type" value="Genomic_DNA"/>
</dbReference>
<sequence length="78" mass="8853">MTPAKNRTWERGRGKGTFPVAESSESASVENRGFSKSPEFMKGEFDSEASWRGDYIAKRRNPPERANDFARVQKSKPD</sequence>
<dbReference type="AlphaFoldDB" id="A0A1G2MT41"/>
<evidence type="ECO:0000313" key="2">
    <source>
        <dbReference type="EMBL" id="OHA26202.1"/>
    </source>
</evidence>
<feature type="region of interest" description="Disordered" evidence="1">
    <location>
        <begin position="1"/>
        <end position="41"/>
    </location>
</feature>
<accession>A0A1G2MT41</accession>
<comment type="caution">
    <text evidence="2">The sequence shown here is derived from an EMBL/GenBank/DDBJ whole genome shotgun (WGS) entry which is preliminary data.</text>
</comment>
<protein>
    <submittedName>
        <fullName evidence="2">Uncharacterized protein</fullName>
    </submittedName>
</protein>
<feature type="compositionally biased region" description="Basic and acidic residues" evidence="1">
    <location>
        <begin position="54"/>
        <end position="68"/>
    </location>
</feature>
<evidence type="ECO:0000313" key="3">
    <source>
        <dbReference type="Proteomes" id="UP000177565"/>
    </source>
</evidence>
<evidence type="ECO:0000256" key="1">
    <source>
        <dbReference type="SAM" id="MobiDB-lite"/>
    </source>
</evidence>
<feature type="compositionally biased region" description="Low complexity" evidence="1">
    <location>
        <begin position="20"/>
        <end position="30"/>
    </location>
</feature>
<feature type="region of interest" description="Disordered" evidence="1">
    <location>
        <begin position="54"/>
        <end position="78"/>
    </location>
</feature>
<name>A0A1G2MT41_9BACT</name>
<reference evidence="2 3" key="1">
    <citation type="journal article" date="2016" name="Nat. Commun.">
        <title>Thousands of microbial genomes shed light on interconnected biogeochemical processes in an aquifer system.</title>
        <authorList>
            <person name="Anantharaman K."/>
            <person name="Brown C.T."/>
            <person name="Hug L.A."/>
            <person name="Sharon I."/>
            <person name="Castelle C.J."/>
            <person name="Probst A.J."/>
            <person name="Thomas B.C."/>
            <person name="Singh A."/>
            <person name="Wilkins M.J."/>
            <person name="Karaoz U."/>
            <person name="Brodie E.L."/>
            <person name="Williams K.H."/>
            <person name="Hubbard S.S."/>
            <person name="Banfield J.F."/>
        </authorList>
    </citation>
    <scope>NUCLEOTIDE SEQUENCE [LARGE SCALE GENOMIC DNA]</scope>
</reference>